<keyword evidence="2" id="KW-1185">Reference proteome</keyword>
<dbReference type="EMBL" id="JBHRWK010000007">
    <property type="protein sequence ID" value="MFC3448572.1"/>
    <property type="molecule type" value="Genomic_DNA"/>
</dbReference>
<reference evidence="2" key="1">
    <citation type="journal article" date="2019" name="Int. J. Syst. Evol. Microbiol.">
        <title>The Global Catalogue of Microorganisms (GCM) 10K type strain sequencing project: providing services to taxonomists for standard genome sequencing and annotation.</title>
        <authorList>
            <consortium name="The Broad Institute Genomics Platform"/>
            <consortium name="The Broad Institute Genome Sequencing Center for Infectious Disease"/>
            <person name="Wu L."/>
            <person name="Ma J."/>
        </authorList>
    </citation>
    <scope>NUCLEOTIDE SEQUENCE [LARGE SCALE GENOMIC DNA]</scope>
    <source>
        <strain evidence="2">CGMCC 4.7676</strain>
    </source>
</reference>
<accession>A0ABV7NQY4</accession>
<organism evidence="1 2">
    <name type="scientific">Amycolatopsis speibonae</name>
    <dbReference type="NCBI Taxonomy" id="1450224"/>
    <lineage>
        <taxon>Bacteria</taxon>
        <taxon>Bacillati</taxon>
        <taxon>Actinomycetota</taxon>
        <taxon>Actinomycetes</taxon>
        <taxon>Pseudonocardiales</taxon>
        <taxon>Pseudonocardiaceae</taxon>
        <taxon>Amycolatopsis</taxon>
    </lineage>
</organism>
<evidence type="ECO:0000313" key="1">
    <source>
        <dbReference type="EMBL" id="MFC3448572.1"/>
    </source>
</evidence>
<dbReference type="Pfam" id="PF19550">
    <property type="entry name" value="DUF6073"/>
    <property type="match status" value="1"/>
</dbReference>
<gene>
    <name evidence="1" type="ORF">ACFOSH_03915</name>
</gene>
<comment type="caution">
    <text evidence="1">The sequence shown here is derived from an EMBL/GenBank/DDBJ whole genome shotgun (WGS) entry which is preliminary data.</text>
</comment>
<protein>
    <submittedName>
        <fullName evidence="1">DUF6073 family protein</fullName>
    </submittedName>
</protein>
<name>A0ABV7NQY4_9PSEU</name>
<dbReference type="InterPro" id="IPR045719">
    <property type="entry name" value="DUF6073"/>
</dbReference>
<sequence>MATPIKPSVVYGRPVSTDGVPNIYRGATVVPWTAPDPGIDNLGINSVDTFAVPGVGEYTVPFDGYVRVVRSEPTSRDWHQAEVYTNLIEMKMVGECEELGRITVTLNPQCLSTGQIRTPFDPYAGEGPSAKACRMAVGAMFDMPKLGLKLANKEPIILTIDDVRQIPPAGAPGKGQIYRMLPLHDIEHFEEQPVAYVTSLRFNMGGYITEEEIATF</sequence>
<dbReference type="RefSeq" id="WP_378237243.1">
    <property type="nucleotide sequence ID" value="NZ_JBHRWK010000007.1"/>
</dbReference>
<dbReference type="Proteomes" id="UP001595645">
    <property type="component" value="Unassembled WGS sequence"/>
</dbReference>
<proteinExistence type="predicted"/>
<evidence type="ECO:0000313" key="2">
    <source>
        <dbReference type="Proteomes" id="UP001595645"/>
    </source>
</evidence>